<proteinExistence type="predicted"/>
<organism evidence="2 3">
    <name type="scientific">Nocardia terrae</name>
    <dbReference type="NCBI Taxonomy" id="2675851"/>
    <lineage>
        <taxon>Bacteria</taxon>
        <taxon>Bacillati</taxon>
        <taxon>Actinomycetota</taxon>
        <taxon>Actinomycetes</taxon>
        <taxon>Mycobacteriales</taxon>
        <taxon>Nocardiaceae</taxon>
        <taxon>Nocardia</taxon>
    </lineage>
</organism>
<evidence type="ECO:0000313" key="2">
    <source>
        <dbReference type="EMBL" id="MVU78846.1"/>
    </source>
</evidence>
<accession>A0A7K1UWS5</accession>
<dbReference type="Proteomes" id="UP000466794">
    <property type="component" value="Unassembled WGS sequence"/>
</dbReference>
<dbReference type="EMBL" id="WRPP01000003">
    <property type="protein sequence ID" value="MVU78846.1"/>
    <property type="molecule type" value="Genomic_DNA"/>
</dbReference>
<feature type="domain" description="DUF397" evidence="1">
    <location>
        <begin position="8"/>
        <end position="60"/>
    </location>
</feature>
<dbReference type="RefSeq" id="WP_328601913.1">
    <property type="nucleotide sequence ID" value="NZ_WRPP01000003.1"/>
</dbReference>
<sequence>MSLSQFDARWFKSSYSQAGGECVEVAFLSAGMVGIRDSKDAAGPALIFSPHDWTAFTTSITGGTFDLPTA</sequence>
<dbReference type="AlphaFoldDB" id="A0A7K1UWS5"/>
<keyword evidence="3" id="KW-1185">Reference proteome</keyword>
<evidence type="ECO:0000313" key="3">
    <source>
        <dbReference type="Proteomes" id="UP000466794"/>
    </source>
</evidence>
<dbReference type="Pfam" id="PF04149">
    <property type="entry name" value="DUF397"/>
    <property type="match status" value="1"/>
</dbReference>
<gene>
    <name evidence="2" type="ORF">GPX89_16530</name>
</gene>
<dbReference type="InterPro" id="IPR007278">
    <property type="entry name" value="DUF397"/>
</dbReference>
<name>A0A7K1UWS5_9NOCA</name>
<protein>
    <submittedName>
        <fullName evidence="2">DUF397 domain-containing protein</fullName>
    </submittedName>
</protein>
<comment type="caution">
    <text evidence="2">The sequence shown here is derived from an EMBL/GenBank/DDBJ whole genome shotgun (WGS) entry which is preliminary data.</text>
</comment>
<reference evidence="2 3" key="1">
    <citation type="submission" date="2019-12" db="EMBL/GenBank/DDBJ databases">
        <title>Nocardia sp. nov. ET3-3 isolated from soil.</title>
        <authorList>
            <person name="Kanchanasin P."/>
            <person name="Tanasupawat S."/>
            <person name="Yuki M."/>
            <person name="Kudo T."/>
        </authorList>
    </citation>
    <scope>NUCLEOTIDE SEQUENCE [LARGE SCALE GENOMIC DNA]</scope>
    <source>
        <strain evidence="2 3">ET3-3</strain>
    </source>
</reference>
<evidence type="ECO:0000259" key="1">
    <source>
        <dbReference type="Pfam" id="PF04149"/>
    </source>
</evidence>